<accession>A0A6A6HTZ4</accession>
<evidence type="ECO:0000313" key="1">
    <source>
        <dbReference type="EMBL" id="KAF2241389.1"/>
    </source>
</evidence>
<dbReference type="Proteomes" id="UP000800094">
    <property type="component" value="Unassembled WGS sequence"/>
</dbReference>
<dbReference type="GeneID" id="54577752"/>
<dbReference type="RefSeq" id="XP_033676393.1">
    <property type="nucleotide sequence ID" value="XM_033824422.1"/>
</dbReference>
<name>A0A6A6HTZ4_9PLEO</name>
<gene>
    <name evidence="1" type="ORF">BU26DRAFT_440828</name>
</gene>
<reference evidence="1" key="1">
    <citation type="journal article" date="2020" name="Stud. Mycol.">
        <title>101 Dothideomycetes genomes: a test case for predicting lifestyles and emergence of pathogens.</title>
        <authorList>
            <person name="Haridas S."/>
            <person name="Albert R."/>
            <person name="Binder M."/>
            <person name="Bloem J."/>
            <person name="Labutti K."/>
            <person name="Salamov A."/>
            <person name="Andreopoulos B."/>
            <person name="Baker S."/>
            <person name="Barry K."/>
            <person name="Bills G."/>
            <person name="Bluhm B."/>
            <person name="Cannon C."/>
            <person name="Castanera R."/>
            <person name="Culley D."/>
            <person name="Daum C."/>
            <person name="Ezra D."/>
            <person name="Gonzalez J."/>
            <person name="Henrissat B."/>
            <person name="Kuo A."/>
            <person name="Liang C."/>
            <person name="Lipzen A."/>
            <person name="Lutzoni F."/>
            <person name="Magnuson J."/>
            <person name="Mondo S."/>
            <person name="Nolan M."/>
            <person name="Ohm R."/>
            <person name="Pangilinan J."/>
            <person name="Park H.-J."/>
            <person name="Ramirez L."/>
            <person name="Alfaro M."/>
            <person name="Sun H."/>
            <person name="Tritt A."/>
            <person name="Yoshinaga Y."/>
            <person name="Zwiers L.-H."/>
            <person name="Turgeon B."/>
            <person name="Goodwin S."/>
            <person name="Spatafora J."/>
            <person name="Crous P."/>
            <person name="Grigoriev I."/>
        </authorList>
    </citation>
    <scope>NUCLEOTIDE SEQUENCE</scope>
    <source>
        <strain evidence="1">CBS 122368</strain>
    </source>
</reference>
<proteinExistence type="predicted"/>
<dbReference type="OrthoDB" id="4368117at2759"/>
<protein>
    <submittedName>
        <fullName evidence="1">Uncharacterized protein</fullName>
    </submittedName>
</protein>
<dbReference type="EMBL" id="ML987212">
    <property type="protein sequence ID" value="KAF2241389.1"/>
    <property type="molecule type" value="Genomic_DNA"/>
</dbReference>
<evidence type="ECO:0000313" key="2">
    <source>
        <dbReference type="Proteomes" id="UP000800094"/>
    </source>
</evidence>
<feature type="non-terminal residue" evidence="1">
    <location>
        <position position="1"/>
    </location>
</feature>
<dbReference type="AlphaFoldDB" id="A0A6A6HTZ4"/>
<keyword evidence="2" id="KW-1185">Reference proteome</keyword>
<sequence>DREVCAVVVIARSGRGAVRVIGDLQQSKDVNSNENVVTHPTNKEEYCLILLQSNQSCAILGAPSYRLVTRSAPRRPPSQLPPVCPQ</sequence>
<organism evidence="1 2">
    <name type="scientific">Trematosphaeria pertusa</name>
    <dbReference type="NCBI Taxonomy" id="390896"/>
    <lineage>
        <taxon>Eukaryota</taxon>
        <taxon>Fungi</taxon>
        <taxon>Dikarya</taxon>
        <taxon>Ascomycota</taxon>
        <taxon>Pezizomycotina</taxon>
        <taxon>Dothideomycetes</taxon>
        <taxon>Pleosporomycetidae</taxon>
        <taxon>Pleosporales</taxon>
        <taxon>Massarineae</taxon>
        <taxon>Trematosphaeriaceae</taxon>
        <taxon>Trematosphaeria</taxon>
    </lineage>
</organism>